<dbReference type="OrthoDB" id="5152746at2759"/>
<gene>
    <name evidence="2" type="ORF">MAA_11680</name>
</gene>
<reference evidence="2 3" key="1">
    <citation type="journal article" date="2011" name="PLoS Genet.">
        <title>Genome sequencing and comparative transcriptomics of the model entomopathogenic fungi Metarhizium anisopliae and M. acridum.</title>
        <authorList>
            <person name="Gao Q."/>
            <person name="Jin K."/>
            <person name="Ying S.H."/>
            <person name="Zhang Y."/>
            <person name="Xiao G."/>
            <person name="Shang Y."/>
            <person name="Duan Z."/>
            <person name="Hu X."/>
            <person name="Xie X.Q."/>
            <person name="Zhou G."/>
            <person name="Peng G."/>
            <person name="Luo Z."/>
            <person name="Huang W."/>
            <person name="Wang B."/>
            <person name="Fang W."/>
            <person name="Wang S."/>
            <person name="Zhong Y."/>
            <person name="Ma L.J."/>
            <person name="St Leger R.J."/>
            <person name="Zhao G.P."/>
            <person name="Pei Y."/>
            <person name="Feng M.G."/>
            <person name="Xia Y."/>
            <person name="Wang C."/>
        </authorList>
    </citation>
    <scope>NUCLEOTIDE SEQUENCE [LARGE SCALE GENOMIC DNA]</scope>
    <source>
        <strain evidence="3">ARSEF 23 / ATCC MYA-3075</strain>
    </source>
</reference>
<comment type="caution">
    <text evidence="2">The sequence shown here is derived from an EMBL/GenBank/DDBJ whole genome shotgun (WGS) entry which is preliminary data.</text>
</comment>
<dbReference type="RefSeq" id="XP_011410897.1">
    <property type="nucleotide sequence ID" value="XM_011412595.1"/>
</dbReference>
<reference evidence="2 3" key="2">
    <citation type="journal article" date="2014" name="Proc. Natl. Acad. Sci. U.S.A.">
        <title>Trajectory and genomic determinants of fungal-pathogen speciation and host adaptation.</title>
        <authorList>
            <person name="Hu X."/>
            <person name="Xiao G."/>
            <person name="Zheng P."/>
            <person name="Shang Y."/>
            <person name="Su Y."/>
            <person name="Zhang X."/>
            <person name="Liu X."/>
            <person name="Zhan S."/>
            <person name="St Leger R.J."/>
            <person name="Wang C."/>
        </authorList>
    </citation>
    <scope>GENOME REANNOTATION</scope>
    <source>
        <strain evidence="3">ARSEF 23 / ATCC MYA-3075</strain>
    </source>
</reference>
<dbReference type="EMBL" id="ADNJ02000013">
    <property type="protein sequence ID" value="KHO10722.1"/>
    <property type="molecule type" value="Genomic_DNA"/>
</dbReference>
<keyword evidence="3" id="KW-1185">Reference proteome</keyword>
<feature type="region of interest" description="Disordered" evidence="1">
    <location>
        <begin position="1"/>
        <end position="33"/>
    </location>
</feature>
<dbReference type="Proteomes" id="UP000002498">
    <property type="component" value="Unassembled WGS sequence"/>
</dbReference>
<protein>
    <recommendedName>
        <fullName evidence="4">FluG domain-containing protein</fullName>
    </recommendedName>
</protein>
<dbReference type="KEGG" id="maj:MAA_11680"/>
<proteinExistence type="predicted"/>
<dbReference type="HOGENOM" id="CLU_011937_1_2_1"/>
<evidence type="ECO:0000256" key="1">
    <source>
        <dbReference type="SAM" id="MobiDB-lite"/>
    </source>
</evidence>
<evidence type="ECO:0000313" key="3">
    <source>
        <dbReference type="Proteomes" id="UP000002498"/>
    </source>
</evidence>
<evidence type="ECO:0008006" key="4">
    <source>
        <dbReference type="Google" id="ProtNLM"/>
    </source>
</evidence>
<accession>A0A0B2XGP8</accession>
<dbReference type="GeneID" id="23633128"/>
<name>A0A0B2XGP8_METRA</name>
<feature type="compositionally biased region" description="Polar residues" evidence="1">
    <location>
        <begin position="1"/>
        <end position="11"/>
    </location>
</feature>
<evidence type="ECO:0000313" key="2">
    <source>
        <dbReference type="EMBL" id="KHO10722.1"/>
    </source>
</evidence>
<feature type="compositionally biased region" description="Polar residues" evidence="1">
    <location>
        <begin position="79"/>
        <end position="96"/>
    </location>
</feature>
<feature type="region of interest" description="Disordered" evidence="1">
    <location>
        <begin position="75"/>
        <end position="105"/>
    </location>
</feature>
<organism evidence="2 3">
    <name type="scientific">Metarhizium robertsii (strain ARSEF 23 / ATCC MYA-3075)</name>
    <name type="common">Metarhizium anisopliae (strain ARSEF 23)</name>
    <dbReference type="NCBI Taxonomy" id="655844"/>
    <lineage>
        <taxon>Eukaryota</taxon>
        <taxon>Fungi</taxon>
        <taxon>Dikarya</taxon>
        <taxon>Ascomycota</taxon>
        <taxon>Pezizomycotina</taxon>
        <taxon>Sordariomycetes</taxon>
        <taxon>Hypocreomycetidae</taxon>
        <taxon>Hypocreales</taxon>
        <taxon>Clavicipitaceae</taxon>
        <taxon>Metarhizium</taxon>
    </lineage>
</organism>
<sequence length="205" mass="23219">MSKSSSLTRTSPGGHPDLGSDREPKPDPSVQHQLEERTELQAILSDFRRDLGTNHITDRKIRAVDLMVLLASRREVRSPAQSSSTSTLLHGSNTRGGSPDIKPVMPNVNVKEIPLVLGNTQCIYCVGQEQLPYNRRMRPFKRVSHMMDHVEKVLLRHEHQEGTFVCRHPQCEHLGDFLISLDAFKDRVHRVHGVKLRASKPQETL</sequence>
<dbReference type="AlphaFoldDB" id="A0A0B2XGP8"/>